<name>A0ABD3MWI6_9STRA</name>
<evidence type="ECO:0000313" key="1">
    <source>
        <dbReference type="EMBL" id="KAL3767654.1"/>
    </source>
</evidence>
<organism evidence="1 2">
    <name type="scientific">Stephanodiscus triporus</name>
    <dbReference type="NCBI Taxonomy" id="2934178"/>
    <lineage>
        <taxon>Eukaryota</taxon>
        <taxon>Sar</taxon>
        <taxon>Stramenopiles</taxon>
        <taxon>Ochrophyta</taxon>
        <taxon>Bacillariophyta</taxon>
        <taxon>Coscinodiscophyceae</taxon>
        <taxon>Thalassiosirophycidae</taxon>
        <taxon>Stephanodiscales</taxon>
        <taxon>Stephanodiscaceae</taxon>
        <taxon>Stephanodiscus</taxon>
    </lineage>
</organism>
<protein>
    <submittedName>
        <fullName evidence="1">Uncharacterized protein</fullName>
    </submittedName>
</protein>
<reference evidence="1 2" key="1">
    <citation type="submission" date="2024-10" db="EMBL/GenBank/DDBJ databases">
        <title>Updated reference genomes for cyclostephanoid diatoms.</title>
        <authorList>
            <person name="Roberts W.R."/>
            <person name="Alverson A.J."/>
        </authorList>
    </citation>
    <scope>NUCLEOTIDE SEQUENCE [LARGE SCALE GENOMIC DNA]</scope>
    <source>
        <strain evidence="1 2">AJA276-08</strain>
    </source>
</reference>
<dbReference type="Proteomes" id="UP001530315">
    <property type="component" value="Unassembled WGS sequence"/>
</dbReference>
<comment type="caution">
    <text evidence="1">The sequence shown here is derived from an EMBL/GenBank/DDBJ whole genome shotgun (WGS) entry which is preliminary data.</text>
</comment>
<proteinExistence type="predicted"/>
<gene>
    <name evidence="1" type="ORF">ACHAW5_006892</name>
</gene>
<sequence>MAEAEWSRRVMSLAADNIVRTPPGVWPSAQRRIMR</sequence>
<keyword evidence="2" id="KW-1185">Reference proteome</keyword>
<accession>A0ABD3MWI6</accession>
<dbReference type="AlphaFoldDB" id="A0ABD3MWI6"/>
<dbReference type="EMBL" id="JALLAZ020001699">
    <property type="protein sequence ID" value="KAL3767654.1"/>
    <property type="molecule type" value="Genomic_DNA"/>
</dbReference>
<evidence type="ECO:0000313" key="2">
    <source>
        <dbReference type="Proteomes" id="UP001530315"/>
    </source>
</evidence>